<evidence type="ECO:0000313" key="3">
    <source>
        <dbReference type="Proteomes" id="UP000054639"/>
    </source>
</evidence>
<reference evidence="1 3" key="1">
    <citation type="submission" date="2015-11" db="EMBL/GenBank/DDBJ databases">
        <title>Genomic analysis of 38 Legionella species identifies large and diverse effector repertoires.</title>
        <authorList>
            <person name="Burstein D."/>
            <person name="Amaro F."/>
            <person name="Zusman T."/>
            <person name="Lifshitz Z."/>
            <person name="Cohen O."/>
            <person name="Gilbert J.A."/>
            <person name="Pupko T."/>
            <person name="Shuman H.A."/>
            <person name="Segal G."/>
        </authorList>
    </citation>
    <scope>NUCLEOTIDE SEQUENCE [LARGE SCALE GENOMIC DNA]</scope>
    <source>
        <strain evidence="1 3">ATCC 49507</strain>
    </source>
</reference>
<sequence length="81" mass="9220">MGNDAFINGMLKKIDPQMNLIDIPKTQYESERYTLEEIKQNTGTRNKGIQVAYKSGQFSLKEIGDYFGLHYASVSKIVKKS</sequence>
<evidence type="ECO:0000313" key="4">
    <source>
        <dbReference type="Proteomes" id="UP000254230"/>
    </source>
</evidence>
<dbReference type="Proteomes" id="UP000054639">
    <property type="component" value="Unassembled WGS sequence"/>
</dbReference>
<organism evidence="2 4">
    <name type="scientific">Legionella quateirensis</name>
    <dbReference type="NCBI Taxonomy" id="45072"/>
    <lineage>
        <taxon>Bacteria</taxon>
        <taxon>Pseudomonadati</taxon>
        <taxon>Pseudomonadota</taxon>
        <taxon>Gammaproteobacteria</taxon>
        <taxon>Legionellales</taxon>
        <taxon>Legionellaceae</taxon>
        <taxon>Legionella</taxon>
    </lineage>
</organism>
<keyword evidence="3" id="KW-1185">Reference proteome</keyword>
<dbReference type="AlphaFoldDB" id="A0A378KPU9"/>
<reference evidence="2 4" key="2">
    <citation type="submission" date="2018-06" db="EMBL/GenBank/DDBJ databases">
        <authorList>
            <consortium name="Pathogen Informatics"/>
            <person name="Doyle S."/>
        </authorList>
    </citation>
    <scope>NUCLEOTIDE SEQUENCE [LARGE SCALE GENOMIC DNA]</scope>
    <source>
        <strain evidence="2 4">NCTC12376</strain>
    </source>
</reference>
<proteinExistence type="predicted"/>
<gene>
    <name evidence="1" type="ORF">Lqua_0727</name>
    <name evidence="2" type="ORF">NCTC12376_00158</name>
</gene>
<accession>A0A378KPU9</accession>
<dbReference type="Proteomes" id="UP000254230">
    <property type="component" value="Unassembled WGS sequence"/>
</dbReference>
<dbReference type="STRING" id="45072.Lqua_0727"/>
<name>A0A378KPU9_9GAMM</name>
<evidence type="ECO:0000313" key="2">
    <source>
        <dbReference type="EMBL" id="STY16376.1"/>
    </source>
</evidence>
<dbReference type="EMBL" id="UGOW01000001">
    <property type="protein sequence ID" value="STY16376.1"/>
    <property type="molecule type" value="Genomic_DNA"/>
</dbReference>
<evidence type="ECO:0000313" key="1">
    <source>
        <dbReference type="EMBL" id="KTD52894.1"/>
    </source>
</evidence>
<protein>
    <submittedName>
        <fullName evidence="2">Uncharacterized protein</fullName>
    </submittedName>
</protein>
<dbReference type="EMBL" id="LNYR01000006">
    <property type="protein sequence ID" value="KTD52894.1"/>
    <property type="molecule type" value="Genomic_DNA"/>
</dbReference>